<dbReference type="GO" id="GO:0003941">
    <property type="term" value="F:L-serine ammonia-lyase activity"/>
    <property type="evidence" value="ECO:0007669"/>
    <property type="project" value="TreeGrafter"/>
</dbReference>
<dbReference type="GO" id="GO:0006565">
    <property type="term" value="P:L-serine catabolic process"/>
    <property type="evidence" value="ECO:0007669"/>
    <property type="project" value="TreeGrafter"/>
</dbReference>
<dbReference type="GO" id="GO:0009097">
    <property type="term" value="P:isoleucine biosynthetic process"/>
    <property type="evidence" value="ECO:0007669"/>
    <property type="project" value="TreeGrafter"/>
</dbReference>
<proteinExistence type="predicted"/>
<organism evidence="5 6">
    <name type="scientific">Phytohabitans houttuyneae</name>
    <dbReference type="NCBI Taxonomy" id="1076126"/>
    <lineage>
        <taxon>Bacteria</taxon>
        <taxon>Bacillati</taxon>
        <taxon>Actinomycetota</taxon>
        <taxon>Actinomycetes</taxon>
        <taxon>Micromonosporales</taxon>
        <taxon>Micromonosporaceae</taxon>
    </lineage>
</organism>
<dbReference type="InterPro" id="IPR001926">
    <property type="entry name" value="TrpB-like_PALP"/>
</dbReference>
<dbReference type="InterPro" id="IPR050147">
    <property type="entry name" value="Ser/Thr_Dehydratase"/>
</dbReference>
<evidence type="ECO:0000313" key="5">
    <source>
        <dbReference type="EMBL" id="GFJ82945.1"/>
    </source>
</evidence>
<name>A0A6V8KQQ6_9ACTN</name>
<reference evidence="5 6" key="2">
    <citation type="submission" date="2020-03" db="EMBL/GenBank/DDBJ databases">
        <authorList>
            <person name="Ichikawa N."/>
            <person name="Kimura A."/>
            <person name="Kitahashi Y."/>
            <person name="Uohara A."/>
        </authorList>
    </citation>
    <scope>NUCLEOTIDE SEQUENCE [LARGE SCALE GENOMIC DNA]</scope>
    <source>
        <strain evidence="5 6">NBRC 108639</strain>
    </source>
</reference>
<dbReference type="AlphaFoldDB" id="A0A6V8KQQ6"/>
<comment type="caution">
    <text evidence="5">The sequence shown here is derived from an EMBL/GenBank/DDBJ whole genome shotgun (WGS) entry which is preliminary data.</text>
</comment>
<dbReference type="SUPFAM" id="SSF53686">
    <property type="entry name" value="Tryptophan synthase beta subunit-like PLP-dependent enzymes"/>
    <property type="match status" value="1"/>
</dbReference>
<gene>
    <name evidence="5" type="ORF">Phou_071250</name>
</gene>
<dbReference type="Pfam" id="PF00291">
    <property type="entry name" value="PALP"/>
    <property type="match status" value="1"/>
</dbReference>
<sequence>MSARAGLPCVMFTTQRFPLAMKTQMAVYGTYLLAAPTVQDRWSLMETGVDKLGWFPVTVFGYPFFGSNCYGIEGYKTIGYEIIDQLDAVPDHVVFPVGAGDAFSGAFKAIDEYRRAGVIDRLPAMHAAEVYGPLEQALARDADVVEAVETPEPTVAISVGSNLSTFQALDVLRRTGGAARSASNAQMLQAQRDLGALEGIWVETSSALSVAALPRLVADGAVDPDSLVVAVLTSNGLKDPDTTAAALPPIPDCAADFDSVLDTLAAGYGFDARENTVTATGRATGRG</sequence>
<evidence type="ECO:0000256" key="2">
    <source>
        <dbReference type="ARBA" id="ARBA00022898"/>
    </source>
</evidence>
<protein>
    <recommendedName>
        <fullName evidence="4">Tryptophan synthase beta chain-like PALP domain-containing protein</fullName>
    </recommendedName>
</protein>
<reference evidence="5 6" key="1">
    <citation type="submission" date="2020-03" db="EMBL/GenBank/DDBJ databases">
        <title>Whole genome shotgun sequence of Phytohabitans houttuyneae NBRC 108639.</title>
        <authorList>
            <person name="Komaki H."/>
            <person name="Tamura T."/>
        </authorList>
    </citation>
    <scope>NUCLEOTIDE SEQUENCE [LARGE SCALE GENOMIC DNA]</scope>
    <source>
        <strain evidence="5 6">NBRC 108639</strain>
    </source>
</reference>
<dbReference type="GO" id="GO:0004794">
    <property type="term" value="F:threonine deaminase activity"/>
    <property type="evidence" value="ECO:0007669"/>
    <property type="project" value="TreeGrafter"/>
</dbReference>
<feature type="domain" description="Tryptophan synthase beta chain-like PALP" evidence="4">
    <location>
        <begin position="1"/>
        <end position="233"/>
    </location>
</feature>
<dbReference type="Gene3D" id="3.40.50.1100">
    <property type="match status" value="1"/>
</dbReference>
<evidence type="ECO:0000259" key="4">
    <source>
        <dbReference type="Pfam" id="PF00291"/>
    </source>
</evidence>
<dbReference type="InterPro" id="IPR036052">
    <property type="entry name" value="TrpB-like_PALP_sf"/>
</dbReference>
<dbReference type="GO" id="GO:0006567">
    <property type="term" value="P:L-threonine catabolic process"/>
    <property type="evidence" value="ECO:0007669"/>
    <property type="project" value="TreeGrafter"/>
</dbReference>
<keyword evidence="2" id="KW-0663">Pyridoxal phosphate</keyword>
<keyword evidence="3" id="KW-0456">Lyase</keyword>
<dbReference type="PANTHER" id="PTHR48078">
    <property type="entry name" value="THREONINE DEHYDRATASE, MITOCHONDRIAL-RELATED"/>
    <property type="match status" value="1"/>
</dbReference>
<comment type="cofactor">
    <cofactor evidence="1">
        <name>pyridoxal 5'-phosphate</name>
        <dbReference type="ChEBI" id="CHEBI:597326"/>
    </cofactor>
</comment>
<evidence type="ECO:0000256" key="3">
    <source>
        <dbReference type="ARBA" id="ARBA00023239"/>
    </source>
</evidence>
<dbReference type="EMBL" id="BLPF01000002">
    <property type="protein sequence ID" value="GFJ82945.1"/>
    <property type="molecule type" value="Genomic_DNA"/>
</dbReference>
<dbReference type="PANTHER" id="PTHR48078:SF6">
    <property type="entry name" value="L-THREONINE DEHYDRATASE CATABOLIC TDCB"/>
    <property type="match status" value="1"/>
</dbReference>
<accession>A0A6V8KQQ6</accession>
<dbReference type="Proteomes" id="UP000482800">
    <property type="component" value="Unassembled WGS sequence"/>
</dbReference>
<evidence type="ECO:0000313" key="6">
    <source>
        <dbReference type="Proteomes" id="UP000482800"/>
    </source>
</evidence>
<evidence type="ECO:0000256" key="1">
    <source>
        <dbReference type="ARBA" id="ARBA00001933"/>
    </source>
</evidence>
<keyword evidence="6" id="KW-1185">Reference proteome</keyword>